<organism evidence="1">
    <name type="scientific">Anguilla anguilla</name>
    <name type="common">European freshwater eel</name>
    <name type="synonym">Muraena anguilla</name>
    <dbReference type="NCBI Taxonomy" id="7936"/>
    <lineage>
        <taxon>Eukaryota</taxon>
        <taxon>Metazoa</taxon>
        <taxon>Chordata</taxon>
        <taxon>Craniata</taxon>
        <taxon>Vertebrata</taxon>
        <taxon>Euteleostomi</taxon>
        <taxon>Actinopterygii</taxon>
        <taxon>Neopterygii</taxon>
        <taxon>Teleostei</taxon>
        <taxon>Anguilliformes</taxon>
        <taxon>Anguillidae</taxon>
        <taxon>Anguilla</taxon>
    </lineage>
</organism>
<dbReference type="AlphaFoldDB" id="A0A0E9U3U3"/>
<reference evidence="1" key="1">
    <citation type="submission" date="2014-11" db="EMBL/GenBank/DDBJ databases">
        <authorList>
            <person name="Amaro Gonzalez C."/>
        </authorList>
    </citation>
    <scope>NUCLEOTIDE SEQUENCE</scope>
</reference>
<protein>
    <submittedName>
        <fullName evidence="1">Uncharacterized protein</fullName>
    </submittedName>
</protein>
<evidence type="ECO:0000313" key="1">
    <source>
        <dbReference type="EMBL" id="JAH59825.1"/>
    </source>
</evidence>
<proteinExistence type="predicted"/>
<name>A0A0E9U3U3_ANGAN</name>
<sequence>MYLKKNIKKKRLGDLASAKAGDFFHSEFKEELRAKR</sequence>
<accession>A0A0E9U3U3</accession>
<reference evidence="1" key="2">
    <citation type="journal article" date="2015" name="Fish Shellfish Immunol.">
        <title>Early steps in the European eel (Anguilla anguilla)-Vibrio vulnificus interaction in the gills: Role of the RtxA13 toxin.</title>
        <authorList>
            <person name="Callol A."/>
            <person name="Pajuelo D."/>
            <person name="Ebbesson L."/>
            <person name="Teles M."/>
            <person name="MacKenzie S."/>
            <person name="Amaro C."/>
        </authorList>
    </citation>
    <scope>NUCLEOTIDE SEQUENCE</scope>
</reference>
<dbReference type="EMBL" id="GBXM01048752">
    <property type="protein sequence ID" value="JAH59825.1"/>
    <property type="molecule type" value="Transcribed_RNA"/>
</dbReference>